<dbReference type="Pfam" id="PF02452">
    <property type="entry name" value="PemK_toxin"/>
    <property type="match status" value="1"/>
</dbReference>
<reference evidence="1" key="2">
    <citation type="journal article" date="2012" name="PLoS ONE">
        <title>A Deeply Branching Thermophilic Bacterium with an Ancient Acetyl-CoA Pathway Dominates a Subsurface Ecosystem.</title>
        <authorList>
            <person name="Takami H."/>
            <person name="Noguchi H."/>
            <person name="Takaki Y."/>
            <person name="Uchiyama I."/>
            <person name="Toyoda A."/>
            <person name="Nishi S."/>
            <person name="Chee G.-J."/>
            <person name="Arai W."/>
            <person name="Nunoura T."/>
            <person name="Itoh T."/>
            <person name="Hattori M."/>
            <person name="Takai K."/>
        </authorList>
    </citation>
    <scope>NUCLEOTIDE SEQUENCE</scope>
</reference>
<dbReference type="AlphaFoldDB" id="H5SUM7"/>
<dbReference type="Gene3D" id="2.30.30.110">
    <property type="match status" value="1"/>
</dbReference>
<evidence type="ECO:0000313" key="1">
    <source>
        <dbReference type="EMBL" id="BAL60227.1"/>
    </source>
</evidence>
<dbReference type="EMBL" id="AP011803">
    <property type="protein sequence ID" value="BAL60227.1"/>
    <property type="molecule type" value="Genomic_DNA"/>
</dbReference>
<organism evidence="1">
    <name type="scientific">Acetithermum autotrophicum</name>
    <dbReference type="NCBI Taxonomy" id="1446466"/>
    <lineage>
        <taxon>Bacteria</taxon>
        <taxon>Candidatus Bipolaricaulota</taxon>
        <taxon>Candidatus Acetithermum</taxon>
    </lineage>
</organism>
<dbReference type="SUPFAM" id="SSF50118">
    <property type="entry name" value="Cell growth inhibitor/plasmid maintenance toxic component"/>
    <property type="match status" value="1"/>
</dbReference>
<gene>
    <name evidence="1" type="ORF">HGMM_OP4C863</name>
</gene>
<proteinExistence type="predicted"/>
<dbReference type="InterPro" id="IPR003477">
    <property type="entry name" value="PemK-like"/>
</dbReference>
<name>H5SUM7_ACEAU</name>
<reference evidence="1" key="1">
    <citation type="journal article" date="2005" name="Environ. Microbiol.">
        <title>Genetic and functional properties of uncultivated thermophilic crenarchaeotes from a subsurface gold mine as revealed by analysis of genome fragments.</title>
        <authorList>
            <person name="Nunoura T."/>
            <person name="Hirayama H."/>
            <person name="Takami H."/>
            <person name="Oida H."/>
            <person name="Nishi S."/>
            <person name="Shimamura S."/>
            <person name="Suzuki Y."/>
            <person name="Inagaki F."/>
            <person name="Takai K."/>
            <person name="Nealson K.H."/>
            <person name="Horikoshi K."/>
        </authorList>
    </citation>
    <scope>NUCLEOTIDE SEQUENCE</scope>
</reference>
<sequence>MVQKRQTRTKEIHPGDVVVVSFPGVKGLKRRPAVVVSTDGYHSARPDVIIGLLTSQIGSATTPTDYVLRDWTTAGLQHPSAFRAFLVTLPKTSVKVVGHLSDFDWKEIQTCLRRAIAVS</sequence>
<accession>H5SUM7</accession>
<protein>
    <submittedName>
        <fullName evidence="1">Transcriptional modulator of MazE/toxin, MazF</fullName>
    </submittedName>
</protein>
<dbReference type="GO" id="GO:0003677">
    <property type="term" value="F:DNA binding"/>
    <property type="evidence" value="ECO:0007669"/>
    <property type="project" value="InterPro"/>
</dbReference>
<dbReference type="InterPro" id="IPR011067">
    <property type="entry name" value="Plasmid_toxin/cell-grow_inhib"/>
</dbReference>